<comment type="caution">
    <text evidence="3">The sequence shown here is derived from an EMBL/GenBank/DDBJ whole genome shotgun (WGS) entry which is preliminary data.</text>
</comment>
<dbReference type="Proteomes" id="UP001595556">
    <property type="component" value="Unassembled WGS sequence"/>
</dbReference>
<feature type="compositionally biased region" description="Polar residues" evidence="1">
    <location>
        <begin position="23"/>
        <end position="34"/>
    </location>
</feature>
<evidence type="ECO:0000259" key="2">
    <source>
        <dbReference type="Pfam" id="PF09994"/>
    </source>
</evidence>
<dbReference type="RefSeq" id="WP_377304160.1">
    <property type="nucleotide sequence ID" value="NZ_CP180191.1"/>
</dbReference>
<gene>
    <name evidence="3" type="ORF">ACFOEN_11840</name>
</gene>
<evidence type="ECO:0000256" key="1">
    <source>
        <dbReference type="SAM" id="MobiDB-lite"/>
    </source>
</evidence>
<dbReference type="PANTHER" id="PTHR33840:SF1">
    <property type="entry name" value="TLE1 PHOSPHOLIPASE DOMAIN-CONTAINING PROTEIN"/>
    <property type="match status" value="1"/>
</dbReference>
<organism evidence="3 4">
    <name type="scientific">Piscinibacterium candidicorallinum</name>
    <dbReference type="NCBI Taxonomy" id="1793872"/>
    <lineage>
        <taxon>Bacteria</taxon>
        <taxon>Pseudomonadati</taxon>
        <taxon>Pseudomonadota</taxon>
        <taxon>Betaproteobacteria</taxon>
        <taxon>Burkholderiales</taxon>
        <taxon>Piscinibacterium</taxon>
    </lineage>
</organism>
<proteinExistence type="predicted"/>
<dbReference type="Pfam" id="PF09994">
    <property type="entry name" value="T6SS_Tle1-like_cat"/>
    <property type="match status" value="2"/>
</dbReference>
<feature type="domain" description="T6SS Phospholipase effector Tle1-like catalytic" evidence="2">
    <location>
        <begin position="248"/>
        <end position="364"/>
    </location>
</feature>
<name>A0ABV7H344_9BURK</name>
<dbReference type="PANTHER" id="PTHR33840">
    <property type="match status" value="1"/>
</dbReference>
<feature type="domain" description="T6SS Phospholipase effector Tle1-like catalytic" evidence="2">
    <location>
        <begin position="72"/>
        <end position="237"/>
    </location>
</feature>
<feature type="region of interest" description="Disordered" evidence="1">
    <location>
        <begin position="14"/>
        <end position="57"/>
    </location>
</feature>
<evidence type="ECO:0000313" key="3">
    <source>
        <dbReference type="EMBL" id="MFC3148334.1"/>
    </source>
</evidence>
<evidence type="ECO:0000313" key="4">
    <source>
        <dbReference type="Proteomes" id="UP001595556"/>
    </source>
</evidence>
<protein>
    <submittedName>
        <fullName evidence="3">T6SS phospholipase effector Tle1-like catalytic domain-containing protein</fullName>
    </submittedName>
</protein>
<reference evidence="4" key="1">
    <citation type="journal article" date="2019" name="Int. J. Syst. Evol. Microbiol.">
        <title>The Global Catalogue of Microorganisms (GCM) 10K type strain sequencing project: providing services to taxonomists for standard genome sequencing and annotation.</title>
        <authorList>
            <consortium name="The Broad Institute Genomics Platform"/>
            <consortium name="The Broad Institute Genome Sequencing Center for Infectious Disease"/>
            <person name="Wu L."/>
            <person name="Ma J."/>
        </authorList>
    </citation>
    <scope>NUCLEOTIDE SEQUENCE [LARGE SCALE GENOMIC DNA]</scope>
    <source>
        <strain evidence="4">KCTC 52168</strain>
    </source>
</reference>
<sequence length="658" mass="71531">MTWSADLKYLPTATNGDWWDNPKGQQANPSQPGNFNRADREPTPRELARRAAGVDPNSTSGLNCCRDIEVGVFFDGTNNNMDRDKSAAVPSHSNVVSLFEAHKNDREVTFGFYIPGVGTKFAQIGEMTESSSGKAFAAGGEARIHFALLQVYNAVCLSVTKAPLLNDEEMTKYATSVWSGLATFWRLGDYKLKSIFKQLDAKLSEQLKNRKPAITRVTVSVFGFSRGAAKARVFCKWLQIASQGQIAGAALSIRFLGIFDTVASVGIADSAPLADGLMDWADGNLGISGVANTVHYVAAHEIRKAFPLSSAGAGGSFGSGCKEYVYPGAHSDVGGGYSPGDQGKSVNGRKSLLSQIPLNDMYNEALNAGVQLRVKQEMPGDIRADFDIAPEVDAAFRAYCDWTSDVERAPVTAADGGTGGRMARHTHLYWRWRARNSPTSAFAGLQSYSRANAQDKQDLWDSELDWRRDVAEAERATQSSVGWTLRVSPIPSVVPVVRPPKANAAQKAAIAEIRGNATVPAAAHAFFDAYVHDSHASFYMLGPTSQFEKEEWIKSITNKKKLYDMYLASMNDAIERGDYETAGNLSLSVTLHSLNRFEQRVIDAQGPSGGGFPVMSDQDVADLRATTGLFTGTVVGFITDTRRESGGHLRYRKIFEHA</sequence>
<feature type="compositionally biased region" description="Basic and acidic residues" evidence="1">
    <location>
        <begin position="37"/>
        <end position="49"/>
    </location>
</feature>
<keyword evidence="4" id="KW-1185">Reference proteome</keyword>
<dbReference type="EMBL" id="JBHRTI010000004">
    <property type="protein sequence ID" value="MFC3148334.1"/>
    <property type="molecule type" value="Genomic_DNA"/>
</dbReference>
<dbReference type="InterPro" id="IPR018712">
    <property type="entry name" value="Tle1-like_cat"/>
</dbReference>
<accession>A0ABV7H344</accession>